<evidence type="ECO:0000256" key="7">
    <source>
        <dbReference type="ARBA" id="ARBA00023136"/>
    </source>
</evidence>
<dbReference type="GO" id="GO:0005524">
    <property type="term" value="F:ATP binding"/>
    <property type="evidence" value="ECO:0007669"/>
    <property type="project" value="UniProtKB-KW"/>
</dbReference>
<dbReference type="GO" id="GO:0005324">
    <property type="term" value="F:long-chain fatty acid transmembrane transporter activity"/>
    <property type="evidence" value="ECO:0007669"/>
    <property type="project" value="EnsemblFungi"/>
</dbReference>
<dbReference type="Pfam" id="PF00005">
    <property type="entry name" value="ABC_tran"/>
    <property type="match status" value="1"/>
</dbReference>
<dbReference type="GO" id="GO:0015916">
    <property type="term" value="P:fatty-acyl-CoA transport"/>
    <property type="evidence" value="ECO:0007669"/>
    <property type="project" value="EnsemblFungi"/>
</dbReference>
<dbReference type="CDD" id="cd03223">
    <property type="entry name" value="ABCD_peroxisomal_ALDP"/>
    <property type="match status" value="1"/>
</dbReference>
<evidence type="ECO:0000256" key="5">
    <source>
        <dbReference type="ARBA" id="ARBA00022840"/>
    </source>
</evidence>
<name>A0A1E3PC67_WICAA</name>
<sequence length="703" mass="79796">MSLALGNKGFDYRALGKFYSRNKNSILKASYLLLLFLSFNTSRPSRKKSTEKVDEAKETEIKKKTKLDNATVKRIMKAIIPDFKSPVIFYFILQLLLLAARAVLTLKVAALDGLLVSSMIRKKTSKFLQLLVKWMLLGIPASFTNSFLDFTTNQLALNINKNLTNNLLELYLPSEKKHEETLVKKNPNYYTLIHMSSDDKVDDPNQRITTDVNNLSSALASLPNHLLKPSLDLILCSFELAKSGSAEGTLILGVIAHLTSLLLKILSPNFTKIAIERSRLEGLLRSLHSRVVLFSEEVGFLRGHSRELDILDRSYYELEKFTNYEIRARAVYDTATSFIVKYTWGAAGLVLCSTPIFLNKFAGIIDHNSSATFITNRRLLLSASSSLGMLIRSRKEIQQVVGYFKRLTEFKKTLIEIDTAAASTESSTKGVVKYDDNKIEFKDIPLITPAKITLAESLSFTINHGDHLLIAGPNGCGKSSLFRILGGLWPVTKGELTIPHFENVFYLPQRAYLSKSSLKDQIIYPSTEYKYKTNKELLEILENPYLEVKDIDPFATIRNWPEELSIGVQQRLAMSRLYYHKPRFAVLDECTSAVSPQMEQLMYAHAQSLGISVLSVAHRSSLWHFHNYILKFKGDGTYSFTKLDAKQRLEWENELIELNKFLRDVPSLESRLKDLRIAQESQEFKRTQSQLSMRKLSSAQLAH</sequence>
<dbReference type="InterPro" id="IPR050835">
    <property type="entry name" value="ABC_transporter_sub-D"/>
</dbReference>
<dbReference type="GO" id="GO:0015867">
    <property type="term" value="P:ATP transport"/>
    <property type="evidence" value="ECO:0007669"/>
    <property type="project" value="EnsemblFungi"/>
</dbReference>
<evidence type="ECO:0000313" key="10">
    <source>
        <dbReference type="Proteomes" id="UP000094112"/>
    </source>
</evidence>
<dbReference type="SUPFAM" id="SSF52540">
    <property type="entry name" value="P-loop containing nucleoside triphosphate hydrolases"/>
    <property type="match status" value="1"/>
</dbReference>
<dbReference type="GO" id="GO:0015910">
    <property type="term" value="P:long-chain fatty acid import into peroxisome"/>
    <property type="evidence" value="ECO:0007669"/>
    <property type="project" value="EnsemblFungi"/>
</dbReference>
<dbReference type="Gene3D" id="3.40.50.300">
    <property type="entry name" value="P-loop containing nucleotide triphosphate hydrolases"/>
    <property type="match status" value="1"/>
</dbReference>
<evidence type="ECO:0000256" key="6">
    <source>
        <dbReference type="ARBA" id="ARBA00022989"/>
    </source>
</evidence>
<evidence type="ECO:0000256" key="4">
    <source>
        <dbReference type="ARBA" id="ARBA00022741"/>
    </source>
</evidence>
<comment type="similarity">
    <text evidence="1">Belongs to the ABC transporter superfamily. ABCD family. Peroxisomal fatty acyl CoA transporter (TC 3.A.1.203) subfamily.</text>
</comment>
<reference evidence="9 10" key="1">
    <citation type="journal article" date="2016" name="Proc. Natl. Acad. Sci. U.S.A.">
        <title>Comparative genomics of biotechnologically important yeasts.</title>
        <authorList>
            <person name="Riley R."/>
            <person name="Haridas S."/>
            <person name="Wolfe K.H."/>
            <person name="Lopes M.R."/>
            <person name="Hittinger C.T."/>
            <person name="Goeker M."/>
            <person name="Salamov A.A."/>
            <person name="Wisecaver J.H."/>
            <person name="Long T.M."/>
            <person name="Calvey C.H."/>
            <person name="Aerts A.L."/>
            <person name="Barry K.W."/>
            <person name="Choi C."/>
            <person name="Clum A."/>
            <person name="Coughlan A.Y."/>
            <person name="Deshpande S."/>
            <person name="Douglass A.P."/>
            <person name="Hanson S.J."/>
            <person name="Klenk H.-P."/>
            <person name="LaButti K.M."/>
            <person name="Lapidus A."/>
            <person name="Lindquist E.A."/>
            <person name="Lipzen A.M."/>
            <person name="Meier-Kolthoff J.P."/>
            <person name="Ohm R.A."/>
            <person name="Otillar R.P."/>
            <person name="Pangilinan J.L."/>
            <person name="Peng Y."/>
            <person name="Rokas A."/>
            <person name="Rosa C.A."/>
            <person name="Scheuner C."/>
            <person name="Sibirny A.A."/>
            <person name="Slot J.C."/>
            <person name="Stielow J.B."/>
            <person name="Sun H."/>
            <person name="Kurtzman C.P."/>
            <person name="Blackwell M."/>
            <person name="Grigoriev I.V."/>
            <person name="Jeffries T.W."/>
        </authorList>
    </citation>
    <scope>NUCLEOTIDE SEQUENCE [LARGE SCALE GENOMIC DNA]</scope>
    <source>
        <strain evidence="10">ATCC 58044 / CBS 1984 / NCYC 433 / NRRL Y-366-8</strain>
    </source>
</reference>
<dbReference type="GO" id="GO:0005778">
    <property type="term" value="C:peroxisomal membrane"/>
    <property type="evidence" value="ECO:0007669"/>
    <property type="project" value="EnsemblFungi"/>
</dbReference>
<dbReference type="EMBL" id="KV454208">
    <property type="protein sequence ID" value="ODQ62477.1"/>
    <property type="molecule type" value="Genomic_DNA"/>
</dbReference>
<dbReference type="GO" id="GO:0007031">
    <property type="term" value="P:peroxisome organization"/>
    <property type="evidence" value="ECO:0007669"/>
    <property type="project" value="TreeGrafter"/>
</dbReference>
<dbReference type="GeneID" id="30198330"/>
<dbReference type="GO" id="GO:0006635">
    <property type="term" value="P:fatty acid beta-oxidation"/>
    <property type="evidence" value="ECO:0007669"/>
    <property type="project" value="EnsemblFungi"/>
</dbReference>
<organism evidence="9 10">
    <name type="scientific">Wickerhamomyces anomalus (strain ATCC 58044 / CBS 1984 / NCYC 433 / NRRL Y-366-8)</name>
    <name type="common">Yeast</name>
    <name type="synonym">Hansenula anomala</name>
    <dbReference type="NCBI Taxonomy" id="683960"/>
    <lineage>
        <taxon>Eukaryota</taxon>
        <taxon>Fungi</taxon>
        <taxon>Dikarya</taxon>
        <taxon>Ascomycota</taxon>
        <taxon>Saccharomycotina</taxon>
        <taxon>Saccharomycetes</taxon>
        <taxon>Phaffomycetales</taxon>
        <taxon>Wickerhamomycetaceae</taxon>
        <taxon>Wickerhamomyces</taxon>
    </lineage>
</organism>
<keyword evidence="3" id="KW-0812">Transmembrane</keyword>
<protein>
    <recommendedName>
        <fullName evidence="8">ABC transporter domain-containing protein</fullName>
    </recommendedName>
</protein>
<dbReference type="Proteomes" id="UP000094112">
    <property type="component" value="Unassembled WGS sequence"/>
</dbReference>
<keyword evidence="2" id="KW-0813">Transport</keyword>
<gene>
    <name evidence="9" type="ORF">WICANDRAFT_25004</name>
</gene>
<keyword evidence="5" id="KW-0067">ATP-binding</keyword>
<keyword evidence="6" id="KW-1133">Transmembrane helix</keyword>
<dbReference type="InterPro" id="IPR036640">
    <property type="entry name" value="ABC1_TM_sf"/>
</dbReference>
<dbReference type="Gene3D" id="1.20.1560.10">
    <property type="entry name" value="ABC transporter type 1, transmembrane domain"/>
    <property type="match status" value="1"/>
</dbReference>
<dbReference type="PROSITE" id="PS50893">
    <property type="entry name" value="ABC_TRANSPORTER_2"/>
    <property type="match status" value="1"/>
</dbReference>
<dbReference type="Pfam" id="PF06472">
    <property type="entry name" value="ABC_membrane_2"/>
    <property type="match status" value="1"/>
</dbReference>
<evidence type="ECO:0000256" key="2">
    <source>
        <dbReference type="ARBA" id="ARBA00022448"/>
    </source>
</evidence>
<keyword evidence="10" id="KW-1185">Reference proteome</keyword>
<evidence type="ECO:0000259" key="8">
    <source>
        <dbReference type="PROSITE" id="PS50893"/>
    </source>
</evidence>
<dbReference type="GO" id="GO:0140359">
    <property type="term" value="F:ABC-type transporter activity"/>
    <property type="evidence" value="ECO:0007669"/>
    <property type="project" value="InterPro"/>
</dbReference>
<evidence type="ECO:0000313" key="9">
    <source>
        <dbReference type="EMBL" id="ODQ62477.1"/>
    </source>
</evidence>
<dbReference type="OrthoDB" id="422637at2759"/>
<dbReference type="SUPFAM" id="SSF90123">
    <property type="entry name" value="ABC transporter transmembrane region"/>
    <property type="match status" value="1"/>
</dbReference>
<dbReference type="PANTHER" id="PTHR11384">
    <property type="entry name" value="ATP-BINDING CASSETTE, SUB-FAMILY D MEMBER"/>
    <property type="match status" value="1"/>
</dbReference>
<keyword evidence="7" id="KW-0472">Membrane</keyword>
<accession>A0A1E3PC67</accession>
<dbReference type="STRING" id="683960.A0A1E3PC67"/>
<dbReference type="PANTHER" id="PTHR11384:SF69">
    <property type="entry name" value="PEROXISOMAL LONG-CHAIN FATTY ACID IMPORT PROTEIN 1"/>
    <property type="match status" value="1"/>
</dbReference>
<dbReference type="InterPro" id="IPR003593">
    <property type="entry name" value="AAA+_ATPase"/>
</dbReference>
<keyword evidence="4" id="KW-0547">Nucleotide-binding</keyword>
<dbReference type="InterPro" id="IPR011527">
    <property type="entry name" value="ABC1_TM_dom"/>
</dbReference>
<dbReference type="RefSeq" id="XP_019041684.1">
    <property type="nucleotide sequence ID" value="XM_019181084.1"/>
</dbReference>
<evidence type="ECO:0000256" key="3">
    <source>
        <dbReference type="ARBA" id="ARBA00022692"/>
    </source>
</evidence>
<dbReference type="GO" id="GO:0043190">
    <property type="term" value="C:ATP-binding cassette (ABC) transporter complex"/>
    <property type="evidence" value="ECO:0007669"/>
    <property type="project" value="EnsemblFungi"/>
</dbReference>
<dbReference type="GO" id="GO:0042758">
    <property type="term" value="P:long-chain fatty acid catabolic process"/>
    <property type="evidence" value="ECO:0007669"/>
    <property type="project" value="EnsemblFungi"/>
</dbReference>
<dbReference type="SMART" id="SM00382">
    <property type="entry name" value="AAA"/>
    <property type="match status" value="1"/>
</dbReference>
<dbReference type="GO" id="GO:0016887">
    <property type="term" value="F:ATP hydrolysis activity"/>
    <property type="evidence" value="ECO:0007669"/>
    <property type="project" value="InterPro"/>
</dbReference>
<dbReference type="InterPro" id="IPR003439">
    <property type="entry name" value="ABC_transporter-like_ATP-bd"/>
</dbReference>
<dbReference type="InterPro" id="IPR027417">
    <property type="entry name" value="P-loop_NTPase"/>
</dbReference>
<evidence type="ECO:0000256" key="1">
    <source>
        <dbReference type="ARBA" id="ARBA00008575"/>
    </source>
</evidence>
<feature type="domain" description="ABC transporter" evidence="8">
    <location>
        <begin position="439"/>
        <end position="659"/>
    </location>
</feature>
<dbReference type="GO" id="GO:0042760">
    <property type="term" value="P:very long-chain fatty acid catabolic process"/>
    <property type="evidence" value="ECO:0007669"/>
    <property type="project" value="EnsemblFungi"/>
</dbReference>
<proteinExistence type="inferred from homology"/>
<dbReference type="AlphaFoldDB" id="A0A1E3PC67"/>